<dbReference type="GO" id="GO:0040008">
    <property type="term" value="P:regulation of growth"/>
    <property type="evidence" value="ECO:0007669"/>
    <property type="project" value="UniProtKB-ARBA"/>
</dbReference>
<accession>A0A9W7MJ88</accession>
<feature type="chain" id="PRO_5040926839" description="Protein RALF-like 24" evidence="7">
    <location>
        <begin position="24"/>
        <end position="162"/>
    </location>
</feature>
<evidence type="ECO:0000256" key="2">
    <source>
        <dbReference type="ARBA" id="ARBA00009178"/>
    </source>
</evidence>
<dbReference type="AlphaFoldDB" id="A0A9W7MJ88"/>
<dbReference type="GO" id="GO:0009506">
    <property type="term" value="C:plasmodesma"/>
    <property type="evidence" value="ECO:0007669"/>
    <property type="project" value="TreeGrafter"/>
</dbReference>
<evidence type="ECO:0000256" key="7">
    <source>
        <dbReference type="SAM" id="SignalP"/>
    </source>
</evidence>
<evidence type="ECO:0000313" key="9">
    <source>
        <dbReference type="Proteomes" id="UP001165190"/>
    </source>
</evidence>
<dbReference type="InterPro" id="IPR008801">
    <property type="entry name" value="RALF"/>
</dbReference>
<keyword evidence="4" id="KW-0372">Hormone</keyword>
<evidence type="ECO:0000313" key="8">
    <source>
        <dbReference type="EMBL" id="GMJ01780.1"/>
    </source>
</evidence>
<keyword evidence="6" id="KW-1015">Disulfide bond</keyword>
<proteinExistence type="inferred from homology"/>
<dbReference type="EMBL" id="BSYR01000035">
    <property type="protein sequence ID" value="GMJ01780.1"/>
    <property type="molecule type" value="Genomic_DNA"/>
</dbReference>
<evidence type="ECO:0000256" key="4">
    <source>
        <dbReference type="ARBA" id="ARBA00022702"/>
    </source>
</evidence>
<gene>
    <name evidence="8" type="ORF">HRI_003847200</name>
</gene>
<keyword evidence="9" id="KW-1185">Reference proteome</keyword>
<dbReference type="OrthoDB" id="1906275at2759"/>
<protein>
    <recommendedName>
        <fullName evidence="10">Protein RALF-like 24</fullName>
    </recommendedName>
</protein>
<feature type="signal peptide" evidence="7">
    <location>
        <begin position="1"/>
        <end position="23"/>
    </location>
</feature>
<keyword evidence="3" id="KW-0964">Secreted</keyword>
<evidence type="ECO:0000256" key="3">
    <source>
        <dbReference type="ARBA" id="ARBA00022525"/>
    </source>
</evidence>
<evidence type="ECO:0000256" key="6">
    <source>
        <dbReference type="ARBA" id="ARBA00023157"/>
    </source>
</evidence>
<organism evidence="8 9">
    <name type="scientific">Hibiscus trionum</name>
    <name type="common">Flower of an hour</name>
    <dbReference type="NCBI Taxonomy" id="183268"/>
    <lineage>
        <taxon>Eukaryota</taxon>
        <taxon>Viridiplantae</taxon>
        <taxon>Streptophyta</taxon>
        <taxon>Embryophyta</taxon>
        <taxon>Tracheophyta</taxon>
        <taxon>Spermatophyta</taxon>
        <taxon>Magnoliopsida</taxon>
        <taxon>eudicotyledons</taxon>
        <taxon>Gunneridae</taxon>
        <taxon>Pentapetalae</taxon>
        <taxon>rosids</taxon>
        <taxon>malvids</taxon>
        <taxon>Malvales</taxon>
        <taxon>Malvaceae</taxon>
        <taxon>Malvoideae</taxon>
        <taxon>Hibiscus</taxon>
    </lineage>
</organism>
<reference evidence="8" key="1">
    <citation type="submission" date="2023-05" db="EMBL/GenBank/DDBJ databases">
        <title>Genome and transcriptome analyses reveal genes involved in the formation of fine ridges on petal epidermal cells in Hibiscus trionum.</title>
        <authorList>
            <person name="Koshimizu S."/>
            <person name="Masuda S."/>
            <person name="Ishii T."/>
            <person name="Shirasu K."/>
            <person name="Hoshino A."/>
            <person name="Arita M."/>
        </authorList>
    </citation>
    <scope>NUCLEOTIDE SEQUENCE</scope>
    <source>
        <strain evidence="8">Hamamatsu line</strain>
    </source>
</reference>
<dbReference type="PANTHER" id="PTHR33136:SF36">
    <property type="entry name" value="PROTEIN RALF-LIKE 31"/>
    <property type="match status" value="1"/>
</dbReference>
<dbReference type="GO" id="GO:0005179">
    <property type="term" value="F:hormone activity"/>
    <property type="evidence" value="ECO:0007669"/>
    <property type="project" value="UniProtKB-KW"/>
</dbReference>
<comment type="caution">
    <text evidence="8">The sequence shown here is derived from an EMBL/GenBank/DDBJ whole genome shotgun (WGS) entry which is preliminary data.</text>
</comment>
<name>A0A9W7MJ88_HIBTR</name>
<sequence length="162" mass="18183">MSILKLIFTALSLSLICLHTCVAVSVLELQNALETSEVDAMVKRVCTKKLEGCLGDEEMESESQRRLLLMQRRYISYETLRRDMIPCEKPGASYYDCHAGQANPYSRGCEIITRCARGIKGQTGFEMLKSKYLKCSHHLGISSHEPACGQWEPFSTSFGSMC</sequence>
<dbReference type="GO" id="GO:0005576">
    <property type="term" value="C:extracellular region"/>
    <property type="evidence" value="ECO:0007669"/>
    <property type="project" value="UniProtKB-SubCell"/>
</dbReference>
<evidence type="ECO:0000256" key="1">
    <source>
        <dbReference type="ARBA" id="ARBA00004613"/>
    </source>
</evidence>
<evidence type="ECO:0008006" key="10">
    <source>
        <dbReference type="Google" id="ProtNLM"/>
    </source>
</evidence>
<dbReference type="GO" id="GO:0019722">
    <property type="term" value="P:calcium-mediated signaling"/>
    <property type="evidence" value="ECO:0007669"/>
    <property type="project" value="TreeGrafter"/>
</dbReference>
<dbReference type="Proteomes" id="UP001165190">
    <property type="component" value="Unassembled WGS sequence"/>
</dbReference>
<comment type="similarity">
    <text evidence="2">Belongs to the plant rapid alkalinization factor (RALF) family.</text>
</comment>
<comment type="subcellular location">
    <subcellularLocation>
        <location evidence="1">Secreted</location>
    </subcellularLocation>
</comment>
<evidence type="ECO:0000256" key="5">
    <source>
        <dbReference type="ARBA" id="ARBA00022729"/>
    </source>
</evidence>
<dbReference type="PANTHER" id="PTHR33136">
    <property type="entry name" value="RAPID ALKALINIZATION FACTOR-LIKE"/>
    <property type="match status" value="1"/>
</dbReference>
<keyword evidence="5 7" id="KW-0732">Signal</keyword>
<dbReference type="Pfam" id="PF05498">
    <property type="entry name" value="RALF"/>
    <property type="match status" value="1"/>
</dbReference>